<evidence type="ECO:0000259" key="7">
    <source>
        <dbReference type="Pfam" id="PF06271"/>
    </source>
</evidence>
<gene>
    <name evidence="8" type="ORF">JOF53_001208</name>
</gene>
<feature type="transmembrane region" description="Helical" evidence="5">
    <location>
        <begin position="108"/>
        <end position="126"/>
    </location>
</feature>
<feature type="transmembrane region" description="Helical" evidence="5">
    <location>
        <begin position="213"/>
        <end position="242"/>
    </location>
</feature>
<dbReference type="InterPro" id="IPR010432">
    <property type="entry name" value="RDD"/>
</dbReference>
<keyword evidence="4 5" id="KW-0472">Membrane</keyword>
<organism evidence="8 9">
    <name type="scientific">Crossiella equi</name>
    <dbReference type="NCBI Taxonomy" id="130796"/>
    <lineage>
        <taxon>Bacteria</taxon>
        <taxon>Bacillati</taxon>
        <taxon>Actinomycetota</taxon>
        <taxon>Actinomycetes</taxon>
        <taxon>Pseudonocardiales</taxon>
        <taxon>Pseudonocardiaceae</taxon>
        <taxon>Crossiella</taxon>
    </lineage>
</organism>
<accession>A0ABS5A6W3</accession>
<comment type="caution">
    <text evidence="8">The sequence shown here is derived from an EMBL/GenBank/DDBJ whole genome shotgun (WGS) entry which is preliminary data.</text>
</comment>
<reference evidence="8 9" key="1">
    <citation type="submission" date="2021-03" db="EMBL/GenBank/DDBJ databases">
        <title>Sequencing the genomes of 1000 actinobacteria strains.</title>
        <authorList>
            <person name="Klenk H.-P."/>
        </authorList>
    </citation>
    <scope>NUCLEOTIDE SEQUENCE [LARGE SCALE GENOMIC DNA]</scope>
    <source>
        <strain evidence="8 9">DSM 44580</strain>
    </source>
</reference>
<dbReference type="Proteomes" id="UP001519363">
    <property type="component" value="Unassembled WGS sequence"/>
</dbReference>
<dbReference type="PANTHER" id="PTHR36834">
    <property type="entry name" value="MEMBRANE PROTEIN-RELATED"/>
    <property type="match status" value="1"/>
</dbReference>
<keyword evidence="3 5" id="KW-1133">Transmembrane helix</keyword>
<evidence type="ECO:0000256" key="1">
    <source>
        <dbReference type="ARBA" id="ARBA00004141"/>
    </source>
</evidence>
<dbReference type="EMBL" id="JAGIOO010000001">
    <property type="protein sequence ID" value="MBP2472336.1"/>
    <property type="molecule type" value="Genomic_DNA"/>
</dbReference>
<keyword evidence="9" id="KW-1185">Reference proteome</keyword>
<dbReference type="Pfam" id="PF06271">
    <property type="entry name" value="RDD"/>
    <property type="match status" value="1"/>
</dbReference>
<evidence type="ECO:0000313" key="8">
    <source>
        <dbReference type="EMBL" id="MBP2472336.1"/>
    </source>
</evidence>
<feature type="domain" description="VanZ-like" evidence="6">
    <location>
        <begin position="48"/>
        <end position="189"/>
    </location>
</feature>
<sequence>MFVRVMPAALAIAGGVFLAVLLLAPFVYRSYRRRGELGWRPVVLAFGFLVYGLALVTYTLFPIPVVDAAWCAAHTSLSHAQLDPLRFLADIVKEGAVPAHPGLLANPAVQQVVFNVALFVPLGAYLRLYLRKGVLWATVAGFAVSLLIECTQLTGNWFLFECPYRLFDVDDLLANTLGALFGTALTPLLRLFQGAPSLDSPEWARPVTTSRRLLGMLVDWISVTVLGGFLAVSVNLVLHFGFDTWTIDLPGGDLVNTVLSMWLPAVLLLAVPALTSEHGTTLGQRAVRLRRVRHDGTPPGRRVLPALLLGCSGYYLLTGLAHLSDTTSGLASLLAFGAFVLAWPKPRHPGLSGLATGLAMTDARPAQPTEPPIPTTSKGTP</sequence>
<evidence type="ECO:0000256" key="5">
    <source>
        <dbReference type="SAM" id="Phobius"/>
    </source>
</evidence>
<dbReference type="Pfam" id="PF04892">
    <property type="entry name" value="VanZ"/>
    <property type="match status" value="1"/>
</dbReference>
<protein>
    <submittedName>
        <fullName evidence="8">Glycopeptide antibiotics resistance protein</fullName>
    </submittedName>
</protein>
<evidence type="ECO:0000256" key="3">
    <source>
        <dbReference type="ARBA" id="ARBA00022989"/>
    </source>
</evidence>
<feature type="domain" description="RDD" evidence="7">
    <location>
        <begin position="209"/>
        <end position="300"/>
    </location>
</feature>
<dbReference type="InterPro" id="IPR006976">
    <property type="entry name" value="VanZ-like"/>
</dbReference>
<name>A0ABS5A6W3_9PSEU</name>
<feature type="transmembrane region" description="Helical" evidence="5">
    <location>
        <begin position="6"/>
        <end position="27"/>
    </location>
</feature>
<feature type="transmembrane region" description="Helical" evidence="5">
    <location>
        <begin position="133"/>
        <end position="160"/>
    </location>
</feature>
<evidence type="ECO:0000259" key="6">
    <source>
        <dbReference type="Pfam" id="PF04892"/>
    </source>
</evidence>
<evidence type="ECO:0000256" key="2">
    <source>
        <dbReference type="ARBA" id="ARBA00022692"/>
    </source>
</evidence>
<feature type="transmembrane region" description="Helical" evidence="5">
    <location>
        <begin position="39"/>
        <end position="61"/>
    </location>
</feature>
<proteinExistence type="predicted"/>
<evidence type="ECO:0000313" key="9">
    <source>
        <dbReference type="Proteomes" id="UP001519363"/>
    </source>
</evidence>
<feature type="transmembrane region" description="Helical" evidence="5">
    <location>
        <begin position="262"/>
        <end position="282"/>
    </location>
</feature>
<dbReference type="InterPro" id="IPR053150">
    <property type="entry name" value="Teicoplanin_resist-assoc"/>
</dbReference>
<keyword evidence="2 5" id="KW-0812">Transmembrane</keyword>
<evidence type="ECO:0000256" key="4">
    <source>
        <dbReference type="ARBA" id="ARBA00023136"/>
    </source>
</evidence>
<comment type="subcellular location">
    <subcellularLocation>
        <location evidence="1">Membrane</location>
        <topology evidence="1">Multi-pass membrane protein</topology>
    </subcellularLocation>
</comment>
<dbReference type="PANTHER" id="PTHR36834:SF1">
    <property type="entry name" value="INTEGRAL MEMBRANE PROTEIN"/>
    <property type="match status" value="1"/>
</dbReference>